<evidence type="ECO:0000256" key="3">
    <source>
        <dbReference type="SAM" id="Phobius"/>
    </source>
</evidence>
<gene>
    <name evidence="5" type="ORF">BSAL_04320</name>
</gene>
<dbReference type="PROSITE" id="PS00616">
    <property type="entry name" value="HIS_ACID_PHOSPHAT_1"/>
    <property type="match status" value="1"/>
</dbReference>
<keyword evidence="6" id="KW-1185">Reference proteome</keyword>
<reference evidence="6" key="1">
    <citation type="submission" date="2015-09" db="EMBL/GenBank/DDBJ databases">
        <authorList>
            <consortium name="Pathogen Informatics"/>
        </authorList>
    </citation>
    <scope>NUCLEOTIDE SEQUENCE [LARGE SCALE GENOMIC DNA]</scope>
    <source>
        <strain evidence="6">Lake Konstanz</strain>
    </source>
</reference>
<keyword evidence="3" id="KW-1133">Transmembrane helix</keyword>
<keyword evidence="2" id="KW-0378">Hydrolase</keyword>
<feature type="signal peptide" evidence="4">
    <location>
        <begin position="1"/>
        <end position="22"/>
    </location>
</feature>
<dbReference type="InterPro" id="IPR033379">
    <property type="entry name" value="Acid_Pase_AS"/>
</dbReference>
<evidence type="ECO:0000256" key="1">
    <source>
        <dbReference type="ARBA" id="ARBA00005375"/>
    </source>
</evidence>
<dbReference type="AlphaFoldDB" id="A0A0S4IV77"/>
<dbReference type="OMA" id="LMHYSAH"/>
<dbReference type="EMBL" id="CYKH01000470">
    <property type="protein sequence ID" value="CUF97947.1"/>
    <property type="molecule type" value="Genomic_DNA"/>
</dbReference>
<feature type="transmembrane region" description="Helical" evidence="3">
    <location>
        <begin position="482"/>
        <end position="502"/>
    </location>
</feature>
<dbReference type="CDD" id="cd07061">
    <property type="entry name" value="HP_HAP_like"/>
    <property type="match status" value="1"/>
</dbReference>
<organism evidence="5 6">
    <name type="scientific">Bodo saltans</name>
    <name type="common">Flagellated protozoan</name>
    <dbReference type="NCBI Taxonomy" id="75058"/>
    <lineage>
        <taxon>Eukaryota</taxon>
        <taxon>Discoba</taxon>
        <taxon>Euglenozoa</taxon>
        <taxon>Kinetoplastea</taxon>
        <taxon>Metakinetoplastina</taxon>
        <taxon>Eubodonida</taxon>
        <taxon>Bodonidae</taxon>
        <taxon>Bodo</taxon>
    </lineage>
</organism>
<dbReference type="InterPro" id="IPR000560">
    <property type="entry name" value="His_Pase_clade-2"/>
</dbReference>
<dbReference type="Gene3D" id="3.40.50.1240">
    <property type="entry name" value="Phosphoglycerate mutase-like"/>
    <property type="match status" value="1"/>
</dbReference>
<evidence type="ECO:0000256" key="2">
    <source>
        <dbReference type="ARBA" id="ARBA00022801"/>
    </source>
</evidence>
<keyword evidence="3" id="KW-0812">Transmembrane</keyword>
<name>A0A0S4IV77_BODSA</name>
<dbReference type="OrthoDB" id="258392at2759"/>
<evidence type="ECO:0000313" key="5">
    <source>
        <dbReference type="EMBL" id="CUF97947.1"/>
    </source>
</evidence>
<dbReference type="SUPFAM" id="SSF53254">
    <property type="entry name" value="Phosphoglycerate mutase-like"/>
    <property type="match status" value="1"/>
</dbReference>
<feature type="chain" id="PRO_5006621581" evidence="4">
    <location>
        <begin position="23"/>
        <end position="521"/>
    </location>
</feature>
<dbReference type="InterPro" id="IPR050645">
    <property type="entry name" value="Histidine_acid_phosphatase"/>
</dbReference>
<keyword evidence="4" id="KW-0732">Signal</keyword>
<dbReference type="Proteomes" id="UP000051952">
    <property type="component" value="Unassembled WGS sequence"/>
</dbReference>
<dbReference type="GO" id="GO:0016791">
    <property type="term" value="F:phosphatase activity"/>
    <property type="evidence" value="ECO:0007669"/>
    <property type="project" value="TreeGrafter"/>
</dbReference>
<protein>
    <submittedName>
        <fullName evidence="5">Membrane-bound acid phosphatase 2, putative</fullName>
    </submittedName>
</protein>
<comment type="similarity">
    <text evidence="1">Belongs to the histidine acid phosphatase family.</text>
</comment>
<sequence>MQLVIVVLAVLGLLCCSTAAAAADTLELVLVQLIHRHGARSPLTPANASLVCPRGCGLLNYQGKDMLLKQGEYLRGRYNGSRPDVFNSTTPFFASELYPSGTTYDVRQVYSRSTDLTRTLQSATGLLKGLFPNETEYFPAVSTVQFLQDQLLLIDVSPSYHIYQQLDANKFTAQLKVFVDGVFPDHSVVTAMSVENLIDGYCSGEGSWVYVNCILTLQDIAAARNAEGRLSSLTVTQQYFQQLNSVREQWNAYYFPFNASNAVNVARGSLGQNIVQRMLQNMFSAIASAAKAPTNPDLADFPYKLMHYSAHDTTVMPYCATLGNDGYMLPPFGQLYLLDLLRNSSDGSYHVRAAQSVPGQTPESMHSVTESVFPLHCIREDGTPYTVTSITGTCPLYDFQRYINSSLPQSPDGTCYLAPEALAAIDCDVIGGDGPLPNTTCYFYRSYCSTVACPNGTMLSPSTYACVVLSTTSVGGSVSSGIVAAAVVASAFASFFAALFVAKLWGRRKAAKGGKYTVVAS</sequence>
<dbReference type="PANTHER" id="PTHR11567">
    <property type="entry name" value="ACID PHOSPHATASE-RELATED"/>
    <property type="match status" value="1"/>
</dbReference>
<evidence type="ECO:0000256" key="4">
    <source>
        <dbReference type="SAM" id="SignalP"/>
    </source>
</evidence>
<dbReference type="InterPro" id="IPR029033">
    <property type="entry name" value="His_PPase_superfam"/>
</dbReference>
<dbReference type="PANTHER" id="PTHR11567:SF110">
    <property type="entry name" value="2-PHOSPHOXYLOSE PHOSPHATASE 1"/>
    <property type="match status" value="1"/>
</dbReference>
<dbReference type="Pfam" id="PF00328">
    <property type="entry name" value="His_Phos_2"/>
    <property type="match status" value="1"/>
</dbReference>
<accession>A0A0S4IV77</accession>
<keyword evidence="3" id="KW-0472">Membrane</keyword>
<proteinExistence type="inferred from homology"/>
<dbReference type="VEuPathDB" id="TriTrypDB:BSAL_04320"/>
<evidence type="ECO:0000313" key="6">
    <source>
        <dbReference type="Proteomes" id="UP000051952"/>
    </source>
</evidence>